<evidence type="ECO:0000313" key="3">
    <source>
        <dbReference type="Proteomes" id="UP000295367"/>
    </source>
</evidence>
<dbReference type="AlphaFoldDB" id="A0A4R3Y8Z1"/>
<evidence type="ECO:0000313" key="2">
    <source>
        <dbReference type="EMBL" id="TCV87428.1"/>
    </source>
</evidence>
<gene>
    <name evidence="2" type="ORF">EDC63_10597</name>
</gene>
<name>A0A4R3Y8Z1_9PROT</name>
<sequence length="32" mass="3614">MNLLFSKENLPLTIVVGLIVWAYISFFSVVLS</sequence>
<feature type="transmembrane region" description="Helical" evidence="1">
    <location>
        <begin position="12"/>
        <end position="31"/>
    </location>
</feature>
<organism evidence="2 3">
    <name type="scientific">Sulfurirhabdus autotrophica</name>
    <dbReference type="NCBI Taxonomy" id="1706046"/>
    <lineage>
        <taxon>Bacteria</taxon>
        <taxon>Pseudomonadati</taxon>
        <taxon>Pseudomonadota</taxon>
        <taxon>Betaproteobacteria</taxon>
        <taxon>Nitrosomonadales</taxon>
        <taxon>Sulfuricellaceae</taxon>
        <taxon>Sulfurirhabdus</taxon>
    </lineage>
</organism>
<evidence type="ECO:0000256" key="1">
    <source>
        <dbReference type="SAM" id="Phobius"/>
    </source>
</evidence>
<keyword evidence="1" id="KW-0472">Membrane</keyword>
<reference evidence="2 3" key="1">
    <citation type="submission" date="2019-03" db="EMBL/GenBank/DDBJ databases">
        <title>Genomic Encyclopedia of Type Strains, Phase IV (KMG-IV): sequencing the most valuable type-strain genomes for metagenomic binning, comparative biology and taxonomic classification.</title>
        <authorList>
            <person name="Goeker M."/>
        </authorList>
    </citation>
    <scope>NUCLEOTIDE SEQUENCE [LARGE SCALE GENOMIC DNA]</scope>
    <source>
        <strain evidence="2 3">DSM 100309</strain>
    </source>
</reference>
<keyword evidence="1" id="KW-1133">Transmembrane helix</keyword>
<proteinExistence type="predicted"/>
<dbReference type="EMBL" id="SMCO01000005">
    <property type="protein sequence ID" value="TCV87428.1"/>
    <property type="molecule type" value="Genomic_DNA"/>
</dbReference>
<comment type="caution">
    <text evidence="2">The sequence shown here is derived from an EMBL/GenBank/DDBJ whole genome shotgun (WGS) entry which is preliminary data.</text>
</comment>
<keyword evidence="3" id="KW-1185">Reference proteome</keyword>
<protein>
    <submittedName>
        <fullName evidence="2">Uncharacterized protein</fullName>
    </submittedName>
</protein>
<keyword evidence="1" id="KW-0812">Transmembrane</keyword>
<accession>A0A4R3Y8Z1</accession>
<dbReference type="Proteomes" id="UP000295367">
    <property type="component" value="Unassembled WGS sequence"/>
</dbReference>